<dbReference type="GeneID" id="2907842"/>
<dbReference type="KEGG" id="yli:2907842"/>
<sequence length="258" mass="28730">MFRTVRSCAVALPTRASTLRAYHSINLINTKPTEDYNPKTKKLLDAAMDLVPSLGFTDQALTLASRRLGYTDTTPLVLPEGPLDLIVYHLRREREKLAVASETAPADPPAAPTTPDFRTKDQRLDDACHELIVQRLKGNIPVIEHLDNALALMVQPQNMAESLSELGALSDEIVHQAGHRSSDFDWYTRRASISAVYAASEVYMCQDKSKNFEDTWKFVKSSLEARRGLQEGVGNVGQWVSFQGIASVMVIRSLMTRL</sequence>
<gene>
    <name evidence="11" type="ORF">YALI1_F34675g</name>
</gene>
<dbReference type="Proteomes" id="UP000182444">
    <property type="component" value="Chromosome 1F"/>
</dbReference>
<feature type="domain" description="COQ9 C-terminal" evidence="10">
    <location>
        <begin position="159"/>
        <end position="225"/>
    </location>
</feature>
<dbReference type="EMBL" id="CP017558">
    <property type="protein sequence ID" value="AOW07775.1"/>
    <property type="molecule type" value="Genomic_DNA"/>
</dbReference>
<dbReference type="PANTHER" id="PTHR21427:SF19">
    <property type="entry name" value="UBIQUINONE BIOSYNTHESIS PROTEIN COQ9, MITOCHONDRIAL"/>
    <property type="match status" value="1"/>
</dbReference>
<evidence type="ECO:0000256" key="9">
    <source>
        <dbReference type="SAM" id="MobiDB-lite"/>
    </source>
</evidence>
<dbReference type="GO" id="GO:0008289">
    <property type="term" value="F:lipid binding"/>
    <property type="evidence" value="ECO:0007669"/>
    <property type="project" value="UniProtKB-UniRule"/>
</dbReference>
<keyword evidence="4 8" id="KW-0831">Ubiquinone biosynthesis</keyword>
<proteinExistence type="inferred from homology"/>
<dbReference type="GO" id="GO:0006744">
    <property type="term" value="P:ubiquinone biosynthetic process"/>
    <property type="evidence" value="ECO:0007669"/>
    <property type="project" value="UniProtKB-UniRule"/>
</dbReference>
<evidence type="ECO:0000256" key="1">
    <source>
        <dbReference type="ARBA" id="ARBA00004173"/>
    </source>
</evidence>
<dbReference type="FunFam" id="1.10.357.10:FF:000004">
    <property type="entry name" value="Ubiquinone biosynthesis protein COQ9, mitochondrial"/>
    <property type="match status" value="1"/>
</dbReference>
<name>A0A1D8NQ60_YARLL</name>
<dbReference type="UniPathway" id="UPA00232"/>
<evidence type="ECO:0000256" key="8">
    <source>
        <dbReference type="RuleBase" id="RU366063"/>
    </source>
</evidence>
<keyword evidence="7 8" id="KW-0496">Mitochondrion</keyword>
<dbReference type="GO" id="GO:0005743">
    <property type="term" value="C:mitochondrial inner membrane"/>
    <property type="evidence" value="ECO:0007669"/>
    <property type="project" value="TreeGrafter"/>
</dbReference>
<evidence type="ECO:0000313" key="12">
    <source>
        <dbReference type="Proteomes" id="UP000182444"/>
    </source>
</evidence>
<dbReference type="NCBIfam" id="TIGR02396">
    <property type="entry name" value="diverge_rpsU"/>
    <property type="match status" value="1"/>
</dbReference>
<accession>A0A1D8NQ60</accession>
<evidence type="ECO:0000256" key="4">
    <source>
        <dbReference type="ARBA" id="ARBA00022688"/>
    </source>
</evidence>
<evidence type="ECO:0000259" key="10">
    <source>
        <dbReference type="Pfam" id="PF08511"/>
    </source>
</evidence>
<dbReference type="Pfam" id="PF08511">
    <property type="entry name" value="COQ9"/>
    <property type="match status" value="1"/>
</dbReference>
<evidence type="ECO:0000256" key="6">
    <source>
        <dbReference type="ARBA" id="ARBA00023121"/>
    </source>
</evidence>
<evidence type="ECO:0000256" key="3">
    <source>
        <dbReference type="ARBA" id="ARBA00010766"/>
    </source>
</evidence>
<evidence type="ECO:0000256" key="7">
    <source>
        <dbReference type="ARBA" id="ARBA00023128"/>
    </source>
</evidence>
<dbReference type="eggNOG" id="KOG2969">
    <property type="taxonomic scope" value="Eukaryota"/>
</dbReference>
<evidence type="ECO:0000256" key="5">
    <source>
        <dbReference type="ARBA" id="ARBA00022946"/>
    </source>
</evidence>
<dbReference type="PANTHER" id="PTHR21427">
    <property type="entry name" value="UBIQUINONE BIOSYNTHESIS PROTEIN COQ9, MITOCHONDRIAL"/>
    <property type="match status" value="1"/>
</dbReference>
<dbReference type="AlphaFoldDB" id="A0A1D8NQ60"/>
<comment type="function">
    <text evidence="8">Membrane-associated protein that warps the membrane surface to access and bind aromatic isoprenes with high specificity, including ubiquinone (CoQ) isoprene intermediates and presents them directly to Coq7, therefore facilitating the Coq7-mediated hydroxylase step. Participates in the biosynthesis of coenzyme Q, also named ubiquinone, an essential lipid-soluble electron transporter for aerobic cellular respiration.</text>
</comment>
<dbReference type="RefSeq" id="XP_505941.3">
    <property type="nucleotide sequence ID" value="XM_505941.3"/>
</dbReference>
<comment type="subcellular location">
    <subcellularLocation>
        <location evidence="1 8">Mitochondrion</location>
    </subcellularLocation>
</comment>
<comment type="pathway">
    <text evidence="2 8">Cofactor biosynthesis; ubiquinone biosynthesis.</text>
</comment>
<dbReference type="OMA" id="SELFMAQ"/>
<dbReference type="InterPro" id="IPR012762">
    <property type="entry name" value="Ubiq_biosynth_COQ9"/>
</dbReference>
<comment type="similarity">
    <text evidence="3 8">Belongs to the COQ9 family.</text>
</comment>
<dbReference type="Gene3D" id="1.10.357.10">
    <property type="entry name" value="Tetracycline Repressor, domain 2"/>
    <property type="match status" value="1"/>
</dbReference>
<evidence type="ECO:0000313" key="11">
    <source>
        <dbReference type="EMBL" id="AOW07775.1"/>
    </source>
</evidence>
<dbReference type="VEuPathDB" id="FungiDB:YALI1_F34675g"/>
<feature type="region of interest" description="Disordered" evidence="9">
    <location>
        <begin position="99"/>
        <end position="118"/>
    </location>
</feature>
<keyword evidence="6 8" id="KW-0446">Lipid-binding</keyword>
<dbReference type="InterPro" id="IPR013718">
    <property type="entry name" value="COQ9_C"/>
</dbReference>
<dbReference type="VEuPathDB" id="FungiDB:YALI0_F27313g"/>
<protein>
    <recommendedName>
        <fullName evidence="8">Ubiquinone biosynthesis protein</fullName>
    </recommendedName>
</protein>
<keyword evidence="5" id="KW-0809">Transit peptide</keyword>
<organism evidence="11 12">
    <name type="scientific">Yarrowia lipolytica</name>
    <name type="common">Candida lipolytica</name>
    <dbReference type="NCBI Taxonomy" id="4952"/>
    <lineage>
        <taxon>Eukaryota</taxon>
        <taxon>Fungi</taxon>
        <taxon>Dikarya</taxon>
        <taxon>Ascomycota</taxon>
        <taxon>Saccharomycotina</taxon>
        <taxon>Dipodascomycetes</taxon>
        <taxon>Dipodascales</taxon>
        <taxon>Dipodascales incertae sedis</taxon>
        <taxon>Yarrowia</taxon>
    </lineage>
</organism>
<reference evidence="11 12" key="1">
    <citation type="journal article" date="2016" name="PLoS ONE">
        <title>Sequence Assembly of Yarrowia lipolytica Strain W29/CLIB89 Shows Transposable Element Diversity.</title>
        <authorList>
            <person name="Magnan C."/>
            <person name="Yu J."/>
            <person name="Chang I."/>
            <person name="Jahn E."/>
            <person name="Kanomata Y."/>
            <person name="Wu J."/>
            <person name="Zeller M."/>
            <person name="Oakes M."/>
            <person name="Baldi P."/>
            <person name="Sandmeyer S."/>
        </authorList>
    </citation>
    <scope>NUCLEOTIDE SEQUENCE [LARGE SCALE GENOMIC DNA]</scope>
    <source>
        <strain evidence="12">CLIB89(W29)</strain>
    </source>
</reference>
<evidence type="ECO:0000256" key="2">
    <source>
        <dbReference type="ARBA" id="ARBA00004749"/>
    </source>
</evidence>